<organism evidence="2 3">
    <name type="scientific">Brucella endophytica</name>
    <dbReference type="NCBI Taxonomy" id="1963359"/>
    <lineage>
        <taxon>Bacteria</taxon>
        <taxon>Pseudomonadati</taxon>
        <taxon>Pseudomonadota</taxon>
        <taxon>Alphaproteobacteria</taxon>
        <taxon>Hyphomicrobiales</taxon>
        <taxon>Brucellaceae</taxon>
        <taxon>Brucella/Ochrobactrum group</taxon>
        <taxon>Brucella</taxon>
    </lineage>
</organism>
<keyword evidence="1" id="KW-0460">Magnesium</keyword>
<feature type="binding site" evidence="1">
    <location>
        <position position="58"/>
    </location>
    <ligand>
        <name>Mg(2+)</name>
        <dbReference type="ChEBI" id="CHEBI:18420"/>
        <label>1</label>
    </ligand>
</feature>
<evidence type="ECO:0000313" key="2">
    <source>
        <dbReference type="EMBL" id="GGA94161.1"/>
    </source>
</evidence>
<dbReference type="Proteomes" id="UP000646478">
    <property type="component" value="Unassembled WGS sequence"/>
</dbReference>
<feature type="binding site" evidence="1">
    <location>
        <position position="59"/>
    </location>
    <ligand>
        <name>Mg(2+)</name>
        <dbReference type="ChEBI" id="CHEBI:18420"/>
        <label>1</label>
    </ligand>
</feature>
<evidence type="ECO:0000256" key="1">
    <source>
        <dbReference type="PIRSR" id="PIRSR605502-1"/>
    </source>
</evidence>
<dbReference type="EMBL" id="BMHH01000008">
    <property type="protein sequence ID" value="GGA94161.1"/>
    <property type="molecule type" value="Genomic_DNA"/>
</dbReference>
<dbReference type="InterPro" id="IPR036705">
    <property type="entry name" value="Ribosyl_crysJ1_sf"/>
</dbReference>
<evidence type="ECO:0000313" key="3">
    <source>
        <dbReference type="Proteomes" id="UP000646478"/>
    </source>
</evidence>
<protein>
    <recommendedName>
        <fullName evidence="4">ADP-ribosylglycohydrolase family protein</fullName>
    </recommendedName>
</protein>
<evidence type="ECO:0008006" key="4">
    <source>
        <dbReference type="Google" id="ProtNLM"/>
    </source>
</evidence>
<dbReference type="Gene3D" id="1.10.4080.10">
    <property type="entry name" value="ADP-ribosylation/Crystallin J1"/>
    <property type="match status" value="1"/>
</dbReference>
<keyword evidence="3" id="KW-1185">Reference proteome</keyword>
<name>A0A916WG02_9HYPH</name>
<keyword evidence="1" id="KW-0479">Metal-binding</keyword>
<feature type="binding site" evidence="1">
    <location>
        <position position="284"/>
    </location>
    <ligand>
        <name>Mg(2+)</name>
        <dbReference type="ChEBI" id="CHEBI:18420"/>
        <label>1</label>
    </ligand>
</feature>
<dbReference type="AlphaFoldDB" id="A0A916WG02"/>
<sequence length="696" mass="75614">MSIPSDYQTRVYAGVLGKLIGVYLGRPFENWRYRDILEKLGPITYYVNEQLGDPLVVTDDDVAGTFAFPRALDDYGISPELSAEDIGRAWLNYIIEERSILWWGGAGNSTEHTAWLNLARGIPAPASGSIETNGATVAEQIGAQIFIDGWALISPGNPAQAAKLARAAGSVSHDGEAVHAAVLWAAMEAEAFVSRDVDHLLDTGLSFIPKDSLIARLIADIRQWTSGNEDWQATRQKIEDNYGYDKYPGNCHVVPNHALMIMALLHAPHDFQRGQMIVNTSGWDTDCNAGNLGCLHGIMLGLDGLEAGPDWRGPVADRLYISTADGGRSITDAVEISLWLANLGRKLADEEPLAAPKGGAQFHFSLPGSVQGFRPQKSLTSLPDLKVHGTGEALAIDFSALAPGREAAATTPVFTPQEVKGMRTYDLMASPRIHAGQTLRARIRAEAGNRGTVEARLRIRHYDGSDELVDVDMPTPVLLGTGPSAELTWIVPETGSQPIAEVGVVLTTPEGRSDGRVLLEALSWDGCPNVTFRRPSGTGDFWRKAWVSNVHFFSKHFPQDFRISQNRGEGLILQGTRDWTDYVVEADLMLHLGDHGGLVLRAEGQRRYYAAWLTRKGELQIVRRKDEHRAVLASARLDIGLETAFTLTASVKGDRIVATVGDIVVEASDATFSSGAAGLIIHEGALSATRIRVRPA</sequence>
<reference evidence="2" key="1">
    <citation type="journal article" date="2014" name="Int. J. Syst. Evol. Microbiol.">
        <title>Complete genome sequence of Corynebacterium casei LMG S-19264T (=DSM 44701T), isolated from a smear-ripened cheese.</title>
        <authorList>
            <consortium name="US DOE Joint Genome Institute (JGI-PGF)"/>
            <person name="Walter F."/>
            <person name="Albersmeier A."/>
            <person name="Kalinowski J."/>
            <person name="Ruckert C."/>
        </authorList>
    </citation>
    <scope>NUCLEOTIDE SEQUENCE</scope>
    <source>
        <strain evidence="2">CGMCC 1.15082</strain>
    </source>
</reference>
<comment type="cofactor">
    <cofactor evidence="1">
        <name>Mg(2+)</name>
        <dbReference type="ChEBI" id="CHEBI:18420"/>
    </cofactor>
    <text evidence="1">Binds 2 magnesium ions per subunit.</text>
</comment>
<dbReference type="RefSeq" id="WP_188824314.1">
    <property type="nucleotide sequence ID" value="NZ_BMHH01000008.1"/>
</dbReference>
<dbReference type="Gene3D" id="2.60.120.560">
    <property type="entry name" value="Exo-inulinase, domain 1"/>
    <property type="match status" value="1"/>
</dbReference>
<dbReference type="GO" id="GO:0046872">
    <property type="term" value="F:metal ion binding"/>
    <property type="evidence" value="ECO:0007669"/>
    <property type="project" value="UniProtKB-KW"/>
</dbReference>
<accession>A0A916WG02</accession>
<feature type="binding site" evidence="1">
    <location>
        <position position="60"/>
    </location>
    <ligand>
        <name>Mg(2+)</name>
        <dbReference type="ChEBI" id="CHEBI:18420"/>
        <label>1</label>
    </ligand>
</feature>
<gene>
    <name evidence="2" type="ORF">GCM10011491_22980</name>
</gene>
<dbReference type="SUPFAM" id="SSF101478">
    <property type="entry name" value="ADP-ribosylglycohydrolase"/>
    <property type="match status" value="1"/>
</dbReference>
<dbReference type="InterPro" id="IPR005502">
    <property type="entry name" value="Ribosyl_crysJ1"/>
</dbReference>
<comment type="caution">
    <text evidence="2">The sequence shown here is derived from an EMBL/GenBank/DDBJ whole genome shotgun (WGS) entry which is preliminary data.</text>
</comment>
<proteinExistence type="predicted"/>
<reference evidence="2" key="2">
    <citation type="submission" date="2020-09" db="EMBL/GenBank/DDBJ databases">
        <authorList>
            <person name="Sun Q."/>
            <person name="Zhou Y."/>
        </authorList>
    </citation>
    <scope>NUCLEOTIDE SEQUENCE</scope>
    <source>
        <strain evidence="2">CGMCC 1.15082</strain>
    </source>
</reference>
<dbReference type="Pfam" id="PF03747">
    <property type="entry name" value="ADP_ribosyl_GH"/>
    <property type="match status" value="1"/>
</dbReference>
<feature type="binding site" evidence="1">
    <location>
        <position position="286"/>
    </location>
    <ligand>
        <name>Mg(2+)</name>
        <dbReference type="ChEBI" id="CHEBI:18420"/>
        <label>1</label>
    </ligand>
</feature>